<organism evidence="5 6">
    <name type="scientific">Candidatus Lumbricidiphila eiseniae</name>
    <dbReference type="NCBI Taxonomy" id="1969409"/>
    <lineage>
        <taxon>Bacteria</taxon>
        <taxon>Bacillati</taxon>
        <taxon>Actinomycetota</taxon>
        <taxon>Actinomycetes</taxon>
        <taxon>Micrococcales</taxon>
        <taxon>Microbacteriaceae</taxon>
        <taxon>Candidatus Lumbricidiphila</taxon>
    </lineage>
</organism>
<dbReference type="Pfam" id="PF00005">
    <property type="entry name" value="ABC_tran"/>
    <property type="match status" value="1"/>
</dbReference>
<comment type="caution">
    <text evidence="5">The sequence shown here is derived from an EMBL/GenBank/DDBJ whole genome shotgun (WGS) entry which is preliminary data.</text>
</comment>
<dbReference type="InterPro" id="IPR051782">
    <property type="entry name" value="ABC_Transporter_VariousFunc"/>
</dbReference>
<dbReference type="GO" id="GO:0016887">
    <property type="term" value="F:ATP hydrolysis activity"/>
    <property type="evidence" value="ECO:0007669"/>
    <property type="project" value="InterPro"/>
</dbReference>
<dbReference type="PROSITE" id="PS50893">
    <property type="entry name" value="ABC_TRANSPORTER_2"/>
    <property type="match status" value="1"/>
</dbReference>
<keyword evidence="3" id="KW-0067">ATP-binding</keyword>
<keyword evidence="2" id="KW-0547">Nucleotide-binding</keyword>
<dbReference type="InterPro" id="IPR003439">
    <property type="entry name" value="ABC_transporter-like_ATP-bd"/>
</dbReference>
<evidence type="ECO:0000259" key="4">
    <source>
        <dbReference type="PROSITE" id="PS50893"/>
    </source>
</evidence>
<dbReference type="EMBL" id="NAEP01000023">
    <property type="protein sequence ID" value="PDQ36097.1"/>
    <property type="molecule type" value="Genomic_DNA"/>
</dbReference>
<reference evidence="6" key="1">
    <citation type="submission" date="2017-03" db="EMBL/GenBank/DDBJ databases">
        <authorList>
            <person name="Lund M.B."/>
        </authorList>
    </citation>
    <scope>NUCLEOTIDE SEQUENCE [LARGE SCALE GENOMIC DNA]</scope>
</reference>
<dbReference type="Gene3D" id="3.40.50.300">
    <property type="entry name" value="P-loop containing nucleotide triphosphate hydrolases"/>
    <property type="match status" value="1"/>
</dbReference>
<protein>
    <recommendedName>
        <fullName evidence="4">ABC transporter domain-containing protein</fullName>
    </recommendedName>
</protein>
<gene>
    <name evidence="5" type="ORF">B5766_02885</name>
</gene>
<dbReference type="Proteomes" id="UP000219994">
    <property type="component" value="Unassembled WGS sequence"/>
</dbReference>
<dbReference type="AlphaFoldDB" id="A0A2A6FTW2"/>
<feature type="domain" description="ABC transporter" evidence="4">
    <location>
        <begin position="4"/>
        <end position="230"/>
    </location>
</feature>
<proteinExistence type="predicted"/>
<evidence type="ECO:0000313" key="6">
    <source>
        <dbReference type="Proteomes" id="UP000219994"/>
    </source>
</evidence>
<dbReference type="PANTHER" id="PTHR42939:SF1">
    <property type="entry name" value="ABC TRANSPORTER ATP-BINDING PROTEIN ALBC-RELATED"/>
    <property type="match status" value="1"/>
</dbReference>
<dbReference type="SMART" id="SM00382">
    <property type="entry name" value="AAA"/>
    <property type="match status" value="1"/>
</dbReference>
<dbReference type="GO" id="GO:0005524">
    <property type="term" value="F:ATP binding"/>
    <property type="evidence" value="ECO:0007669"/>
    <property type="project" value="UniProtKB-KW"/>
</dbReference>
<evidence type="ECO:0000256" key="2">
    <source>
        <dbReference type="ARBA" id="ARBA00022741"/>
    </source>
</evidence>
<dbReference type="InterPro" id="IPR003593">
    <property type="entry name" value="AAA+_ATPase"/>
</dbReference>
<evidence type="ECO:0000313" key="5">
    <source>
        <dbReference type="EMBL" id="PDQ36097.1"/>
    </source>
</evidence>
<evidence type="ECO:0000256" key="3">
    <source>
        <dbReference type="ARBA" id="ARBA00022840"/>
    </source>
</evidence>
<dbReference type="SUPFAM" id="SSF52540">
    <property type="entry name" value="P-loop containing nucleoside triphosphate hydrolases"/>
    <property type="match status" value="1"/>
</dbReference>
<dbReference type="CDD" id="cd03230">
    <property type="entry name" value="ABC_DR_subfamily_A"/>
    <property type="match status" value="1"/>
</dbReference>
<sequence length="235" mass="26251">MYGELLIDSVSAKVGRFSIEDIGLSVGMGEVVGLLGHNGAGKSTTFRVISDLVRPTFGSVWFGDRNHRINERAFKRCVAFIGDNQNIYKSMRVHEAIAFARRFYTTWDDTWCAQSCVRLRLPTDTRVGHLSTGMRAKLALILGFAFQPKIVIMDEATSNLDVDSREWFWEYIESQVSAGTLGVLISSHSRAEIVHRCDRAIILEDGLICAEMDLKGDPETLDSQLVMLLGMERSA</sequence>
<dbReference type="InterPro" id="IPR027417">
    <property type="entry name" value="P-loop_NTPase"/>
</dbReference>
<evidence type="ECO:0000256" key="1">
    <source>
        <dbReference type="ARBA" id="ARBA00022448"/>
    </source>
</evidence>
<accession>A0A2A6FTW2</accession>
<dbReference type="PANTHER" id="PTHR42939">
    <property type="entry name" value="ABC TRANSPORTER ATP-BINDING PROTEIN ALBC-RELATED"/>
    <property type="match status" value="1"/>
</dbReference>
<name>A0A2A6FTW2_9MICO</name>
<keyword evidence="1" id="KW-0813">Transport</keyword>